<name>A0A1I7FEY9_9BACL</name>
<organism evidence="1 2">
    <name type="scientific">Alicyclobacillus macrosporangiidus</name>
    <dbReference type="NCBI Taxonomy" id="392015"/>
    <lineage>
        <taxon>Bacteria</taxon>
        <taxon>Bacillati</taxon>
        <taxon>Bacillota</taxon>
        <taxon>Bacilli</taxon>
        <taxon>Bacillales</taxon>
        <taxon>Alicyclobacillaceae</taxon>
        <taxon>Alicyclobacillus</taxon>
    </lineage>
</organism>
<dbReference type="EMBL" id="FPBV01000001">
    <property type="protein sequence ID" value="SFU34721.1"/>
    <property type="molecule type" value="Genomic_DNA"/>
</dbReference>
<keyword evidence="2" id="KW-1185">Reference proteome</keyword>
<dbReference type="RefSeq" id="WP_074948716.1">
    <property type="nucleotide sequence ID" value="NZ_FPBV01000001.1"/>
</dbReference>
<dbReference type="Proteomes" id="UP000183508">
    <property type="component" value="Unassembled WGS sequence"/>
</dbReference>
<dbReference type="InterPro" id="IPR031538">
    <property type="entry name" value="Anti-TRAP"/>
</dbReference>
<dbReference type="Gene3D" id="6.20.20.10">
    <property type="match status" value="1"/>
</dbReference>
<protein>
    <submittedName>
        <fullName evidence="1">Tryptophan RNA-binding attenuator protein inhibitory protein</fullName>
    </submittedName>
</protein>
<dbReference type="AlphaFoldDB" id="A0A1I7FEY9"/>
<gene>
    <name evidence="1" type="ORF">SAMN05421543_101216</name>
</gene>
<dbReference type="OrthoDB" id="2376777at2"/>
<evidence type="ECO:0000313" key="1">
    <source>
        <dbReference type="EMBL" id="SFU34721.1"/>
    </source>
</evidence>
<evidence type="ECO:0000313" key="2">
    <source>
        <dbReference type="Proteomes" id="UP000183508"/>
    </source>
</evidence>
<reference evidence="2" key="1">
    <citation type="submission" date="2016-10" db="EMBL/GenBank/DDBJ databases">
        <authorList>
            <person name="Varghese N."/>
        </authorList>
    </citation>
    <scope>NUCLEOTIDE SEQUENCE [LARGE SCALE GENOMIC DNA]</scope>
    <source>
        <strain evidence="2">DSM 17980</strain>
    </source>
</reference>
<proteinExistence type="predicted"/>
<dbReference type="STRING" id="392015.SAMN05421543_101216"/>
<accession>A0A1I7FEY9</accession>
<sequence length="70" mass="7656">MTIALDDLEQRCWECNGSGRVPAVDGERTAGERNDGERIDGERVCPKCGGKGVVLTALGQTLLDFIRRHL</sequence>
<dbReference type="Pfam" id="PF15777">
    <property type="entry name" value="Anti-TRAP"/>
    <property type="match status" value="1"/>
</dbReference>